<evidence type="ECO:0000259" key="3">
    <source>
        <dbReference type="Pfam" id="PF01979"/>
    </source>
</evidence>
<evidence type="ECO:0000256" key="1">
    <source>
        <dbReference type="ARBA" id="ARBA00006745"/>
    </source>
</evidence>
<dbReference type="Gene3D" id="3.20.20.140">
    <property type="entry name" value="Metal-dependent hydrolases"/>
    <property type="match status" value="1"/>
</dbReference>
<comment type="similarity">
    <text evidence="1">Belongs to the metallo-dependent hydrolases superfamily. ATZ/TRZ family.</text>
</comment>
<evidence type="ECO:0000313" key="4">
    <source>
        <dbReference type="EMBL" id="RDJ24793.1"/>
    </source>
</evidence>
<accession>A0A370L7J7</accession>
<dbReference type="Proteomes" id="UP000255207">
    <property type="component" value="Unassembled WGS sequence"/>
</dbReference>
<keyword evidence="5" id="KW-1185">Reference proteome</keyword>
<dbReference type="EMBL" id="QQTP01000006">
    <property type="protein sequence ID" value="RDJ24793.1"/>
    <property type="molecule type" value="Genomic_DNA"/>
</dbReference>
<dbReference type="NCBIfam" id="NF004801">
    <property type="entry name" value="PRK06151.1"/>
    <property type="match status" value="1"/>
</dbReference>
<dbReference type="InterPro" id="IPR006680">
    <property type="entry name" value="Amidohydro-rel"/>
</dbReference>
<dbReference type="InterPro" id="IPR050287">
    <property type="entry name" value="MTA/SAH_deaminase"/>
</dbReference>
<dbReference type="Gene3D" id="2.30.40.10">
    <property type="entry name" value="Urease, subunit C, domain 1"/>
    <property type="match status" value="1"/>
</dbReference>
<dbReference type="PANTHER" id="PTHR43794">
    <property type="entry name" value="AMINOHYDROLASE SSNA-RELATED"/>
    <property type="match status" value="1"/>
</dbReference>
<evidence type="ECO:0000313" key="5">
    <source>
        <dbReference type="Proteomes" id="UP000255207"/>
    </source>
</evidence>
<dbReference type="InterPro" id="IPR032466">
    <property type="entry name" value="Metal_Hydrolase"/>
</dbReference>
<name>A0A370L7J7_9HYPH</name>
<dbReference type="InterPro" id="IPR011059">
    <property type="entry name" value="Metal-dep_hydrolase_composite"/>
</dbReference>
<dbReference type="Pfam" id="PF01979">
    <property type="entry name" value="Amidohydro_1"/>
    <property type="match status" value="1"/>
</dbReference>
<evidence type="ECO:0000256" key="2">
    <source>
        <dbReference type="ARBA" id="ARBA00022801"/>
    </source>
</evidence>
<gene>
    <name evidence="4" type="ORF">DWE98_13760</name>
</gene>
<feature type="domain" description="Amidohydrolase-related" evidence="3">
    <location>
        <begin position="110"/>
        <end position="443"/>
    </location>
</feature>
<reference evidence="5" key="1">
    <citation type="submission" date="2018-07" db="EMBL/GenBank/DDBJ databases">
        <authorList>
            <person name="Safronova V.I."/>
            <person name="Chirak E.R."/>
            <person name="Sazanova A.L."/>
        </authorList>
    </citation>
    <scope>NUCLEOTIDE SEQUENCE [LARGE SCALE GENOMIC DNA]</scope>
    <source>
        <strain evidence="5">RCAM04685</strain>
    </source>
</reference>
<organism evidence="4 5">
    <name type="scientific">Bosea caraganae</name>
    <dbReference type="NCBI Taxonomy" id="2763117"/>
    <lineage>
        <taxon>Bacteria</taxon>
        <taxon>Pseudomonadati</taxon>
        <taxon>Pseudomonadota</taxon>
        <taxon>Alphaproteobacteria</taxon>
        <taxon>Hyphomicrobiales</taxon>
        <taxon>Boseaceae</taxon>
        <taxon>Bosea</taxon>
    </lineage>
</organism>
<dbReference type="OrthoDB" id="9796020at2"/>
<dbReference type="AlphaFoldDB" id="A0A370L7J7"/>
<keyword evidence="2 4" id="KW-0378">Hydrolase</keyword>
<proteinExistence type="inferred from homology"/>
<sequence length="499" mass="54845">MQAARRPEGRILLTARWLVGHRNSRHILIENGEIVFEDGAVVFTGHNFAGEVARRIDYGNALIGPGFVDLDALSDLDTTILAYDNQPAWKKGRVWPRFYLDAGPYEMYSRDELAFQKKHAFATLIRNGITTALPIASLFYREWGETPEEFGDAAEAAAALGLRAYLGPAYRTGNQVVEADGRITTHYDEARGLKELDAAVAFCERFEGAAGGLIRTMLAPDRIETSTAELLKRTAAAGRSLGVPVRLHCCQSKIEYELVLAQHGMSPPEWLEKLGFLNERTLLPHGTYVSGSKHIARPGRDLEIIRDAGSTIVHCPLVSGRHGNAIDHFGRYRALGLKIGMGTDTSPPDMIMNLQVGMILARVMAGNATDVRSEDYYDAATIGGADALGRPDLGRLQPGSRADITVFDLDRPHLGQVIDPIQTMLLAGHGRDFSTVIIDGRFVMEDRIIPEIDEAADKKRAQAQFEGVMARYPERTHGHPPMSEIFSSSYPIARKEAAA</sequence>
<dbReference type="PANTHER" id="PTHR43794:SF11">
    <property type="entry name" value="AMIDOHYDROLASE-RELATED DOMAIN-CONTAINING PROTEIN"/>
    <property type="match status" value="1"/>
</dbReference>
<dbReference type="SUPFAM" id="SSF51338">
    <property type="entry name" value="Composite domain of metallo-dependent hydrolases"/>
    <property type="match status" value="2"/>
</dbReference>
<protein>
    <submittedName>
        <fullName evidence="4">N-ethylammeline chlorohydrolase</fullName>
    </submittedName>
</protein>
<dbReference type="GO" id="GO:0016810">
    <property type="term" value="F:hydrolase activity, acting on carbon-nitrogen (but not peptide) bonds"/>
    <property type="evidence" value="ECO:0007669"/>
    <property type="project" value="InterPro"/>
</dbReference>
<dbReference type="SUPFAM" id="SSF51556">
    <property type="entry name" value="Metallo-dependent hydrolases"/>
    <property type="match status" value="1"/>
</dbReference>
<comment type="caution">
    <text evidence="4">The sequence shown here is derived from an EMBL/GenBank/DDBJ whole genome shotgun (WGS) entry which is preliminary data.</text>
</comment>